<dbReference type="CDD" id="cd05233">
    <property type="entry name" value="SDR_c"/>
    <property type="match status" value="1"/>
</dbReference>
<dbReference type="InterPro" id="IPR002347">
    <property type="entry name" value="SDR_fam"/>
</dbReference>
<keyword evidence="4" id="KW-1185">Reference proteome</keyword>
<reference evidence="3 4" key="1">
    <citation type="submission" date="2020-03" db="EMBL/GenBank/DDBJ databases">
        <title>Genomic Encyclopedia of Type Strains, Phase IV (KMG-IV): sequencing the most valuable type-strain genomes for metagenomic binning, comparative biology and taxonomic classification.</title>
        <authorList>
            <person name="Goeker M."/>
        </authorList>
    </citation>
    <scope>NUCLEOTIDE SEQUENCE [LARGE SCALE GENOMIC DNA]</scope>
    <source>
        <strain evidence="3 4">DSM 103870</strain>
    </source>
</reference>
<dbReference type="PRINTS" id="PR00081">
    <property type="entry name" value="GDHRDH"/>
</dbReference>
<dbReference type="RefSeq" id="WP_166948228.1">
    <property type="nucleotide sequence ID" value="NZ_JAASQI010000001.1"/>
</dbReference>
<dbReference type="EMBL" id="JAASQI010000001">
    <property type="protein sequence ID" value="NIJ56615.1"/>
    <property type="molecule type" value="Genomic_DNA"/>
</dbReference>
<comment type="caution">
    <text evidence="3">The sequence shown here is derived from an EMBL/GenBank/DDBJ whole genome shotgun (WGS) entry which is preliminary data.</text>
</comment>
<dbReference type="PRINTS" id="PR00080">
    <property type="entry name" value="SDRFAMILY"/>
</dbReference>
<dbReference type="Proteomes" id="UP001429580">
    <property type="component" value="Unassembled WGS sequence"/>
</dbReference>
<dbReference type="Gene3D" id="3.40.50.720">
    <property type="entry name" value="NAD(P)-binding Rossmann-like Domain"/>
    <property type="match status" value="1"/>
</dbReference>
<dbReference type="Pfam" id="PF13561">
    <property type="entry name" value="adh_short_C2"/>
    <property type="match status" value="1"/>
</dbReference>
<organism evidence="3 4">
    <name type="scientific">Pseudochelatococcus lubricantis</name>
    <dbReference type="NCBI Taxonomy" id="1538102"/>
    <lineage>
        <taxon>Bacteria</taxon>
        <taxon>Pseudomonadati</taxon>
        <taxon>Pseudomonadota</taxon>
        <taxon>Alphaproteobacteria</taxon>
        <taxon>Hyphomicrobiales</taxon>
        <taxon>Chelatococcaceae</taxon>
        <taxon>Pseudochelatococcus</taxon>
    </lineage>
</organism>
<protein>
    <submittedName>
        <fullName evidence="3">3-oxoacyl-[acyl-carrier protein] reductase</fullName>
        <ecNumber evidence="3">1.1.1.100</ecNumber>
    </submittedName>
</protein>
<accession>A0ABX0UXJ6</accession>
<dbReference type="PANTHER" id="PTHR24321:SF8">
    <property type="entry name" value="ESTRADIOL 17-BETA-DEHYDROGENASE 8-RELATED"/>
    <property type="match status" value="1"/>
</dbReference>
<dbReference type="InterPro" id="IPR036291">
    <property type="entry name" value="NAD(P)-bd_dom_sf"/>
</dbReference>
<dbReference type="NCBIfam" id="NF005559">
    <property type="entry name" value="PRK07231.1"/>
    <property type="match status" value="1"/>
</dbReference>
<evidence type="ECO:0000256" key="1">
    <source>
        <dbReference type="ARBA" id="ARBA00006484"/>
    </source>
</evidence>
<evidence type="ECO:0000256" key="2">
    <source>
        <dbReference type="ARBA" id="ARBA00023002"/>
    </source>
</evidence>
<dbReference type="InterPro" id="IPR020904">
    <property type="entry name" value="Sc_DH/Rdtase_CS"/>
</dbReference>
<dbReference type="GO" id="GO:0004316">
    <property type="term" value="F:3-oxoacyl-[acyl-carrier-protein] reductase (NADPH) activity"/>
    <property type="evidence" value="ECO:0007669"/>
    <property type="project" value="UniProtKB-EC"/>
</dbReference>
<sequence length="254" mass="26970">MKELDLEGRVVLVTGAAQGIGRTLSAAFTDAGAAVAVADINLEKAQKAAEELVSAGGRAHAIKVDVGDASSVDAMVAEIEHVLGHVDILINNAAIFSTLKMQPFEDIPLDVWERVQRVNVTGPFLCARAVMPAMRRRGFGRIVNISSGAVTLGRPNYLHYTTSKAALIGMTRSMAREVGAHGITVNAVLPGSVETEIDRETVTSASGQRIVEMQCIPRRQVPDDLVGVMLFLASRRSDFITGQSITVDGGATHP</sequence>
<proteinExistence type="inferred from homology"/>
<dbReference type="SUPFAM" id="SSF51735">
    <property type="entry name" value="NAD(P)-binding Rossmann-fold domains"/>
    <property type="match status" value="1"/>
</dbReference>
<dbReference type="PROSITE" id="PS00061">
    <property type="entry name" value="ADH_SHORT"/>
    <property type="match status" value="1"/>
</dbReference>
<evidence type="ECO:0000313" key="4">
    <source>
        <dbReference type="Proteomes" id="UP001429580"/>
    </source>
</evidence>
<dbReference type="EC" id="1.1.1.100" evidence="3"/>
<keyword evidence="2 3" id="KW-0560">Oxidoreductase</keyword>
<dbReference type="PANTHER" id="PTHR24321">
    <property type="entry name" value="DEHYDROGENASES, SHORT CHAIN"/>
    <property type="match status" value="1"/>
</dbReference>
<evidence type="ECO:0000313" key="3">
    <source>
        <dbReference type="EMBL" id="NIJ56615.1"/>
    </source>
</evidence>
<gene>
    <name evidence="3" type="ORF">FHS82_000428</name>
</gene>
<name>A0ABX0UXJ6_9HYPH</name>
<comment type="similarity">
    <text evidence="1">Belongs to the short-chain dehydrogenases/reductases (SDR) family.</text>
</comment>